<dbReference type="InterPro" id="IPR057666">
    <property type="entry name" value="DrpA_SLOG"/>
</dbReference>
<sequence>MIRACDHCTRRSWLVGRLSANLDRIRGNRPAIRGVLALSDRKLIAALAGRDRVTVAAQWSRLDCAAERERWRAASTTAICRHDPKFPAGLEQLSDPPAVLHVYGELSRFVELLDASASVALVGARRASVDGLELARELGRTLSLCDVAVISGMALGIDSAAHEGALAAGAQTIAVLACGPERAYPARRKQLHSELAQRAAVVSELPPGTVPYRWAFPARNRIIAALAQMTVVVEAAERSGSLITAEIAADLGRSVGAVPGHPGSWHSSGANSLLRDGAHLVRDARDILDDLYGAGVVGADRARPLPLPAGLSADHQAVIRAVESGFSTAASIGESCGAAADVLAPLTELELLGVLRRRDDGTYVRL</sequence>
<proteinExistence type="inferred from homology"/>
<protein>
    <submittedName>
        <fullName evidence="3">Unannotated protein</fullName>
    </submittedName>
</protein>
<dbReference type="Gene3D" id="3.40.50.450">
    <property type="match status" value="1"/>
</dbReference>
<dbReference type="InterPro" id="IPR003488">
    <property type="entry name" value="DprA"/>
</dbReference>
<gene>
    <name evidence="3" type="ORF">UFOPK3522_00612</name>
</gene>
<dbReference type="EMBL" id="CAESAO010000037">
    <property type="protein sequence ID" value="CAB4341247.1"/>
    <property type="molecule type" value="Genomic_DNA"/>
</dbReference>
<evidence type="ECO:0000256" key="1">
    <source>
        <dbReference type="ARBA" id="ARBA00006525"/>
    </source>
</evidence>
<comment type="similarity">
    <text evidence="1">Belongs to the DprA/Smf family.</text>
</comment>
<dbReference type="AlphaFoldDB" id="A0A6J5ZK07"/>
<accession>A0A6J5ZK07</accession>
<dbReference type="PANTHER" id="PTHR43022">
    <property type="entry name" value="PROTEIN SMF"/>
    <property type="match status" value="1"/>
</dbReference>
<organism evidence="3">
    <name type="scientific">freshwater metagenome</name>
    <dbReference type="NCBI Taxonomy" id="449393"/>
    <lineage>
        <taxon>unclassified sequences</taxon>
        <taxon>metagenomes</taxon>
        <taxon>ecological metagenomes</taxon>
    </lineage>
</organism>
<evidence type="ECO:0000313" key="3">
    <source>
        <dbReference type="EMBL" id="CAB4341247.1"/>
    </source>
</evidence>
<dbReference type="PANTHER" id="PTHR43022:SF1">
    <property type="entry name" value="PROTEIN SMF"/>
    <property type="match status" value="1"/>
</dbReference>
<reference evidence="3" key="1">
    <citation type="submission" date="2020-05" db="EMBL/GenBank/DDBJ databases">
        <authorList>
            <person name="Chiriac C."/>
            <person name="Salcher M."/>
            <person name="Ghai R."/>
            <person name="Kavagutti S V."/>
        </authorList>
    </citation>
    <scope>NUCLEOTIDE SEQUENCE</scope>
</reference>
<feature type="domain" description="Smf/DprA SLOG" evidence="2">
    <location>
        <begin position="79"/>
        <end position="291"/>
    </location>
</feature>
<dbReference type="Pfam" id="PF02481">
    <property type="entry name" value="DNA_processg_A"/>
    <property type="match status" value="1"/>
</dbReference>
<dbReference type="NCBIfam" id="TIGR00732">
    <property type="entry name" value="dprA"/>
    <property type="match status" value="1"/>
</dbReference>
<dbReference type="GO" id="GO:0009294">
    <property type="term" value="P:DNA-mediated transformation"/>
    <property type="evidence" value="ECO:0007669"/>
    <property type="project" value="InterPro"/>
</dbReference>
<evidence type="ECO:0000259" key="2">
    <source>
        <dbReference type="Pfam" id="PF02481"/>
    </source>
</evidence>
<dbReference type="SUPFAM" id="SSF102405">
    <property type="entry name" value="MCP/YpsA-like"/>
    <property type="match status" value="1"/>
</dbReference>
<name>A0A6J5ZK07_9ZZZZ</name>